<dbReference type="RefSeq" id="WP_145198902.1">
    <property type="nucleotide sequence ID" value="NZ_CP036434.1"/>
</dbReference>
<evidence type="ECO:0000256" key="4">
    <source>
        <dbReference type="ARBA" id="ARBA00022519"/>
    </source>
</evidence>
<evidence type="ECO:0000256" key="2">
    <source>
        <dbReference type="ARBA" id="ARBA00005745"/>
    </source>
</evidence>
<keyword evidence="4" id="KW-0997">Cell inner membrane</keyword>
<evidence type="ECO:0000256" key="8">
    <source>
        <dbReference type="SAM" id="MobiDB-lite"/>
    </source>
</evidence>
<feature type="domain" description="Type II secretion system protein GspF" evidence="10">
    <location>
        <begin position="44"/>
        <end position="167"/>
    </location>
</feature>
<dbReference type="Pfam" id="PF00482">
    <property type="entry name" value="T2SSF"/>
    <property type="match status" value="2"/>
</dbReference>
<dbReference type="InterPro" id="IPR018076">
    <property type="entry name" value="T2SS_GspF_dom"/>
</dbReference>
<dbReference type="PRINTS" id="PR00812">
    <property type="entry name" value="BCTERIALGSPF"/>
</dbReference>
<keyword evidence="7 9" id="KW-0472">Membrane</keyword>
<keyword evidence="12" id="KW-1185">Reference proteome</keyword>
<gene>
    <name evidence="11" type="primary">gspF_2</name>
    <name evidence="11" type="ORF">Poly30_31780</name>
</gene>
<name>A0A518EU78_9BACT</name>
<organism evidence="11 12">
    <name type="scientific">Saltatorellus ferox</name>
    <dbReference type="NCBI Taxonomy" id="2528018"/>
    <lineage>
        <taxon>Bacteria</taxon>
        <taxon>Pseudomonadati</taxon>
        <taxon>Planctomycetota</taxon>
        <taxon>Planctomycetia</taxon>
        <taxon>Planctomycetia incertae sedis</taxon>
        <taxon>Saltatorellus</taxon>
    </lineage>
</organism>
<feature type="region of interest" description="Disordered" evidence="8">
    <location>
        <begin position="1"/>
        <end position="36"/>
    </location>
</feature>
<comment type="similarity">
    <text evidence="2">Belongs to the GSP F family.</text>
</comment>
<accession>A0A518EU78</accession>
<dbReference type="AlphaFoldDB" id="A0A518EU78"/>
<feature type="transmembrane region" description="Helical" evidence="9">
    <location>
        <begin position="144"/>
        <end position="166"/>
    </location>
</feature>
<dbReference type="PANTHER" id="PTHR30012:SF0">
    <property type="entry name" value="TYPE II SECRETION SYSTEM PROTEIN F-RELATED"/>
    <property type="match status" value="1"/>
</dbReference>
<protein>
    <submittedName>
        <fullName evidence="11">Type II secretion system protein F</fullName>
    </submittedName>
</protein>
<sequence>MARRIQRNSPAPKRASASPGGGAPGAAPRSGRGKRVDGDLVTDFTVQLATLSDAGIPVVKALTILEGQTSPGPFKDILREITEDVSGGSPLSEAMAKHDRVFDHLYSSMVRAGEVGGVLDRVLNRLAVFREKAADIRSKIKQALIYPAVLVLFAILVIAAVVMFVIPKFKEIFESFNVDLPEPTRILLGISGFMTQWWYLVLGLPVLAFVAHGIAVRRSRGYRRGWHALLLKVPFLGPVLNRSMTAQFARTFGTLVQAGVPHLDALGICRDTSGNEVLVDAVEDIRRTVREGEGIARPMGETGLFDDVVTNMVDVGEETGELDGMLLKVADAYDIQVDRKLASFFKVLEPAILIFMAIVIGGLVIALIMPLTKMMQTIGGQA</sequence>
<evidence type="ECO:0000256" key="9">
    <source>
        <dbReference type="SAM" id="Phobius"/>
    </source>
</evidence>
<reference evidence="11 12" key="1">
    <citation type="submission" date="2019-02" db="EMBL/GenBank/DDBJ databases">
        <title>Deep-cultivation of Planctomycetes and their phenomic and genomic characterization uncovers novel biology.</title>
        <authorList>
            <person name="Wiegand S."/>
            <person name="Jogler M."/>
            <person name="Boedeker C."/>
            <person name="Pinto D."/>
            <person name="Vollmers J."/>
            <person name="Rivas-Marin E."/>
            <person name="Kohn T."/>
            <person name="Peeters S.H."/>
            <person name="Heuer A."/>
            <person name="Rast P."/>
            <person name="Oberbeckmann S."/>
            <person name="Bunk B."/>
            <person name="Jeske O."/>
            <person name="Meyerdierks A."/>
            <person name="Storesund J.E."/>
            <person name="Kallscheuer N."/>
            <person name="Luecker S."/>
            <person name="Lage O.M."/>
            <person name="Pohl T."/>
            <person name="Merkel B.J."/>
            <person name="Hornburger P."/>
            <person name="Mueller R.-W."/>
            <person name="Bruemmer F."/>
            <person name="Labrenz M."/>
            <person name="Spormann A.M."/>
            <person name="Op den Camp H."/>
            <person name="Overmann J."/>
            <person name="Amann R."/>
            <person name="Jetten M.S.M."/>
            <person name="Mascher T."/>
            <person name="Medema M.H."/>
            <person name="Devos D.P."/>
            <person name="Kaster A.-K."/>
            <person name="Ovreas L."/>
            <person name="Rohde M."/>
            <person name="Galperin M.Y."/>
            <person name="Jogler C."/>
        </authorList>
    </citation>
    <scope>NUCLEOTIDE SEQUENCE [LARGE SCALE GENOMIC DNA]</scope>
    <source>
        <strain evidence="11 12">Poly30</strain>
    </source>
</reference>
<evidence type="ECO:0000256" key="6">
    <source>
        <dbReference type="ARBA" id="ARBA00022989"/>
    </source>
</evidence>
<dbReference type="GO" id="GO:0005886">
    <property type="term" value="C:plasma membrane"/>
    <property type="evidence" value="ECO:0007669"/>
    <property type="project" value="UniProtKB-SubCell"/>
</dbReference>
<feature type="transmembrane region" description="Helical" evidence="9">
    <location>
        <begin position="347"/>
        <end position="369"/>
    </location>
</feature>
<keyword evidence="6 9" id="KW-1133">Transmembrane helix</keyword>
<comment type="subcellular location">
    <subcellularLocation>
        <location evidence="1">Cell inner membrane</location>
        <topology evidence="1">Multi-pass membrane protein</topology>
    </subcellularLocation>
</comment>
<evidence type="ECO:0000256" key="1">
    <source>
        <dbReference type="ARBA" id="ARBA00004429"/>
    </source>
</evidence>
<proteinExistence type="inferred from homology"/>
<evidence type="ECO:0000313" key="12">
    <source>
        <dbReference type="Proteomes" id="UP000320390"/>
    </source>
</evidence>
<dbReference type="OrthoDB" id="9805682at2"/>
<evidence type="ECO:0000259" key="10">
    <source>
        <dbReference type="Pfam" id="PF00482"/>
    </source>
</evidence>
<dbReference type="EMBL" id="CP036434">
    <property type="protein sequence ID" value="QDV07650.1"/>
    <property type="molecule type" value="Genomic_DNA"/>
</dbReference>
<keyword evidence="3" id="KW-1003">Cell membrane</keyword>
<evidence type="ECO:0000256" key="5">
    <source>
        <dbReference type="ARBA" id="ARBA00022692"/>
    </source>
</evidence>
<dbReference type="Gene3D" id="1.20.81.30">
    <property type="entry name" value="Type II secretion system (T2SS), domain F"/>
    <property type="match status" value="2"/>
</dbReference>
<keyword evidence="5 9" id="KW-0812">Transmembrane</keyword>
<feature type="domain" description="Type II secretion system protein GspF" evidence="10">
    <location>
        <begin position="248"/>
        <end position="370"/>
    </location>
</feature>
<dbReference type="InterPro" id="IPR003004">
    <property type="entry name" value="GspF/PilC"/>
</dbReference>
<dbReference type="InterPro" id="IPR042094">
    <property type="entry name" value="T2SS_GspF_sf"/>
</dbReference>
<evidence type="ECO:0000256" key="7">
    <source>
        <dbReference type="ARBA" id="ARBA00023136"/>
    </source>
</evidence>
<dbReference type="Proteomes" id="UP000320390">
    <property type="component" value="Chromosome"/>
</dbReference>
<dbReference type="FunFam" id="1.20.81.30:FF:000001">
    <property type="entry name" value="Type II secretion system protein F"/>
    <property type="match status" value="2"/>
</dbReference>
<feature type="compositionally biased region" description="Low complexity" evidence="8">
    <location>
        <begin position="9"/>
        <end position="18"/>
    </location>
</feature>
<evidence type="ECO:0000256" key="3">
    <source>
        <dbReference type="ARBA" id="ARBA00022475"/>
    </source>
</evidence>
<dbReference type="PANTHER" id="PTHR30012">
    <property type="entry name" value="GENERAL SECRETION PATHWAY PROTEIN"/>
    <property type="match status" value="1"/>
</dbReference>
<feature type="transmembrane region" description="Helical" evidence="9">
    <location>
        <begin position="197"/>
        <end position="216"/>
    </location>
</feature>
<evidence type="ECO:0000313" key="11">
    <source>
        <dbReference type="EMBL" id="QDV07650.1"/>
    </source>
</evidence>